<feature type="transmembrane region" description="Helical" evidence="6">
    <location>
        <begin position="477"/>
        <end position="498"/>
    </location>
</feature>
<dbReference type="AlphaFoldDB" id="A0AAN7T699"/>
<evidence type="ECO:0000256" key="1">
    <source>
        <dbReference type="ARBA" id="ARBA00004141"/>
    </source>
</evidence>
<dbReference type="SUPFAM" id="SSF103473">
    <property type="entry name" value="MFS general substrate transporter"/>
    <property type="match status" value="1"/>
</dbReference>
<feature type="transmembrane region" description="Helical" evidence="6">
    <location>
        <begin position="385"/>
        <end position="404"/>
    </location>
</feature>
<feature type="transmembrane region" description="Helical" evidence="6">
    <location>
        <begin position="410"/>
        <end position="437"/>
    </location>
</feature>
<dbReference type="Pfam" id="PF07690">
    <property type="entry name" value="MFS_1"/>
    <property type="match status" value="1"/>
</dbReference>
<feature type="transmembrane region" description="Helical" evidence="6">
    <location>
        <begin position="160"/>
        <end position="181"/>
    </location>
</feature>
<proteinExistence type="predicted"/>
<feature type="transmembrane region" description="Helical" evidence="6">
    <location>
        <begin position="107"/>
        <end position="124"/>
    </location>
</feature>
<dbReference type="GO" id="GO:0005886">
    <property type="term" value="C:plasma membrane"/>
    <property type="evidence" value="ECO:0007669"/>
    <property type="project" value="TreeGrafter"/>
</dbReference>
<feature type="transmembrane region" description="Helical" evidence="6">
    <location>
        <begin position="193"/>
        <end position="214"/>
    </location>
</feature>
<sequence length="556" mass="62182">MATYLQYRHLRQQLAKQLEEKVEDARDLPSLSQQKTRVVGGRPVLVVDWDAPDDTQNPRNWPFKQKLCPLLMVSLLALLVGACAPIDSPIIPDAAAEFHVSTLVESLSVGNFLTGFGFGALVAGPVSEVLGRSRTYLTTLGVMCIFLMASALAPNIGAQLVFRFLAGFAGSAPLVCAGGTISDLFNPLEKTYIFPIFAMQGFTGPVLGSVMSAWVPDSPHLHTWRWSEWIALMFSGTVFFCLLAFQPETYEPVLLSWKAKHLRRLTGDDRYVALHEVERIPLVRQLQTALMRPFVMAWYEPVIQLSTLYLSVVYIVLFTFFGGYEEIFKQTYNLSTGMTYTLFLAIAIGVLSASAIIPIVYRITCKAANKAAEEGKSSFDPEIRLWYAMIGAPFVPISLFWMAWTCYPSISIWSGIIASVFFGFGIICVFFSNYMYLIDTYTQFAASGLTFNTLVRYSISRGMTVVGIPFYQNLGPHWTLTIMACVSVLLTPLPYLFYRYGHVIRSRSRYATYVTDSNSKTRTSGQEKEDPGLRERGTLDRDNSRSEDEPEIPGVL</sequence>
<reference evidence="8 9" key="1">
    <citation type="submission" date="2023-08" db="EMBL/GenBank/DDBJ databases">
        <title>Black Yeasts Isolated from many extreme environments.</title>
        <authorList>
            <person name="Coleine C."/>
            <person name="Stajich J.E."/>
            <person name="Selbmann L."/>
        </authorList>
    </citation>
    <scope>NUCLEOTIDE SEQUENCE [LARGE SCALE GENOMIC DNA]</scope>
    <source>
        <strain evidence="8 9">CCFEE 5910</strain>
    </source>
</reference>
<feature type="transmembrane region" description="Helical" evidence="6">
    <location>
        <begin position="226"/>
        <end position="245"/>
    </location>
</feature>
<dbReference type="Proteomes" id="UP001309876">
    <property type="component" value="Unassembled WGS sequence"/>
</dbReference>
<evidence type="ECO:0000256" key="5">
    <source>
        <dbReference type="SAM" id="MobiDB-lite"/>
    </source>
</evidence>
<accession>A0AAN7T699</accession>
<organism evidence="8 9">
    <name type="scientific">Lithohypha guttulata</name>
    <dbReference type="NCBI Taxonomy" id="1690604"/>
    <lineage>
        <taxon>Eukaryota</taxon>
        <taxon>Fungi</taxon>
        <taxon>Dikarya</taxon>
        <taxon>Ascomycota</taxon>
        <taxon>Pezizomycotina</taxon>
        <taxon>Eurotiomycetes</taxon>
        <taxon>Chaetothyriomycetidae</taxon>
        <taxon>Chaetothyriales</taxon>
        <taxon>Trichomeriaceae</taxon>
        <taxon>Lithohypha</taxon>
    </lineage>
</organism>
<evidence type="ECO:0000256" key="4">
    <source>
        <dbReference type="ARBA" id="ARBA00023136"/>
    </source>
</evidence>
<evidence type="ECO:0000256" key="6">
    <source>
        <dbReference type="SAM" id="Phobius"/>
    </source>
</evidence>
<dbReference type="GO" id="GO:0022857">
    <property type="term" value="F:transmembrane transporter activity"/>
    <property type="evidence" value="ECO:0007669"/>
    <property type="project" value="InterPro"/>
</dbReference>
<dbReference type="PROSITE" id="PS50850">
    <property type="entry name" value="MFS"/>
    <property type="match status" value="1"/>
</dbReference>
<evidence type="ECO:0000256" key="2">
    <source>
        <dbReference type="ARBA" id="ARBA00022692"/>
    </source>
</evidence>
<feature type="transmembrane region" description="Helical" evidence="6">
    <location>
        <begin position="67"/>
        <end position="87"/>
    </location>
</feature>
<dbReference type="InterPro" id="IPR020846">
    <property type="entry name" value="MFS_dom"/>
</dbReference>
<feature type="compositionally biased region" description="Basic and acidic residues" evidence="5">
    <location>
        <begin position="525"/>
        <end position="547"/>
    </location>
</feature>
<feature type="transmembrane region" description="Helical" evidence="6">
    <location>
        <begin position="449"/>
        <end position="471"/>
    </location>
</feature>
<dbReference type="EMBL" id="JAVRRJ010000001">
    <property type="protein sequence ID" value="KAK5090409.1"/>
    <property type="molecule type" value="Genomic_DNA"/>
</dbReference>
<keyword evidence="2 6" id="KW-0812">Transmembrane</keyword>
<feature type="region of interest" description="Disordered" evidence="5">
    <location>
        <begin position="515"/>
        <end position="556"/>
    </location>
</feature>
<evidence type="ECO:0000313" key="9">
    <source>
        <dbReference type="Proteomes" id="UP001309876"/>
    </source>
</evidence>
<keyword evidence="3 6" id="KW-1133">Transmembrane helix</keyword>
<feature type="transmembrane region" description="Helical" evidence="6">
    <location>
        <begin position="342"/>
        <end position="364"/>
    </location>
</feature>
<feature type="domain" description="Major facilitator superfamily (MFS) profile" evidence="7">
    <location>
        <begin position="69"/>
        <end position="502"/>
    </location>
</feature>
<feature type="transmembrane region" description="Helical" evidence="6">
    <location>
        <begin position="302"/>
        <end position="322"/>
    </location>
</feature>
<evidence type="ECO:0000259" key="7">
    <source>
        <dbReference type="PROSITE" id="PS50850"/>
    </source>
</evidence>
<evidence type="ECO:0000256" key="3">
    <source>
        <dbReference type="ARBA" id="ARBA00022989"/>
    </source>
</evidence>
<feature type="transmembrane region" description="Helical" evidence="6">
    <location>
        <begin position="136"/>
        <end position="154"/>
    </location>
</feature>
<protein>
    <recommendedName>
        <fullName evidence="7">Major facilitator superfamily (MFS) profile domain-containing protein</fullName>
    </recommendedName>
</protein>
<dbReference type="CDD" id="cd17323">
    <property type="entry name" value="MFS_Tpo1_MDR_like"/>
    <property type="match status" value="1"/>
</dbReference>
<dbReference type="PANTHER" id="PTHR23502">
    <property type="entry name" value="MAJOR FACILITATOR SUPERFAMILY"/>
    <property type="match status" value="1"/>
</dbReference>
<comment type="caution">
    <text evidence="8">The sequence shown here is derived from an EMBL/GenBank/DDBJ whole genome shotgun (WGS) entry which is preliminary data.</text>
</comment>
<dbReference type="InterPro" id="IPR011701">
    <property type="entry name" value="MFS"/>
</dbReference>
<name>A0AAN7T699_9EURO</name>
<evidence type="ECO:0000313" key="8">
    <source>
        <dbReference type="EMBL" id="KAK5090409.1"/>
    </source>
</evidence>
<feature type="compositionally biased region" description="Polar residues" evidence="5">
    <location>
        <begin position="515"/>
        <end position="524"/>
    </location>
</feature>
<gene>
    <name evidence="8" type="ORF">LTR05_000581</name>
</gene>
<dbReference type="PANTHER" id="PTHR23502:SF47">
    <property type="entry name" value="MAJOR FACILITATOR SUPERFAMILY (MFS) PROFILE DOMAIN-CONTAINING PROTEIN-RELATED"/>
    <property type="match status" value="1"/>
</dbReference>
<dbReference type="Gene3D" id="1.20.1250.20">
    <property type="entry name" value="MFS general substrate transporter like domains"/>
    <property type="match status" value="1"/>
</dbReference>
<dbReference type="InterPro" id="IPR036259">
    <property type="entry name" value="MFS_trans_sf"/>
</dbReference>
<keyword evidence="4 6" id="KW-0472">Membrane</keyword>
<keyword evidence="9" id="KW-1185">Reference proteome</keyword>
<comment type="subcellular location">
    <subcellularLocation>
        <location evidence="1">Membrane</location>
        <topology evidence="1">Multi-pass membrane protein</topology>
    </subcellularLocation>
</comment>